<feature type="transmembrane region" description="Helical" evidence="4">
    <location>
        <begin position="113"/>
        <end position="131"/>
    </location>
</feature>
<dbReference type="EMBL" id="JABBZE010000552">
    <property type="protein sequence ID" value="NMU93185.1"/>
    <property type="molecule type" value="Genomic_DNA"/>
</dbReference>
<evidence type="ECO:0000256" key="4">
    <source>
        <dbReference type="SAM" id="Phobius"/>
    </source>
</evidence>
<dbReference type="Proteomes" id="UP000542405">
    <property type="component" value="Unassembled WGS sequence"/>
</dbReference>
<name>A0A848NUI8_9BURK</name>
<dbReference type="RefSeq" id="WP_169537837.1">
    <property type="nucleotide sequence ID" value="NZ_JABBZE010000552.1"/>
</dbReference>
<keyword evidence="1 4" id="KW-0812">Transmembrane</keyword>
<organism evidence="6 7">
    <name type="scientific">Achromobacter ruhlandii</name>
    <dbReference type="NCBI Taxonomy" id="72557"/>
    <lineage>
        <taxon>Bacteria</taxon>
        <taxon>Pseudomonadati</taxon>
        <taxon>Pseudomonadota</taxon>
        <taxon>Betaproteobacteria</taxon>
        <taxon>Burkholderiales</taxon>
        <taxon>Alcaligenaceae</taxon>
        <taxon>Achromobacter</taxon>
    </lineage>
</organism>
<evidence type="ECO:0000313" key="7">
    <source>
        <dbReference type="Proteomes" id="UP000542405"/>
    </source>
</evidence>
<dbReference type="InterPro" id="IPR011701">
    <property type="entry name" value="MFS"/>
</dbReference>
<reference evidence="6 7" key="1">
    <citation type="submission" date="2020-04" db="EMBL/GenBank/DDBJ databases">
        <title>Achromobacter ruhlandii genome sequencing and assembly.</title>
        <authorList>
            <person name="Martins R.C.R."/>
            <person name="Perdigao-Neto L.V."/>
            <person name="Levin A.S.S."/>
            <person name="Costa S.F."/>
        </authorList>
    </citation>
    <scope>NUCLEOTIDE SEQUENCE [LARGE SCALE GENOMIC DNA]</scope>
    <source>
        <strain evidence="6 7">9035ralo</strain>
    </source>
</reference>
<dbReference type="InterPro" id="IPR020846">
    <property type="entry name" value="MFS_dom"/>
</dbReference>
<gene>
    <name evidence="6" type="ORF">HGQ98_27270</name>
</gene>
<dbReference type="PANTHER" id="PTHR43129">
    <property type="entry name" value="FOSMIDOMYCIN RESISTANCE PROTEIN"/>
    <property type="match status" value="1"/>
</dbReference>
<dbReference type="AlphaFoldDB" id="A0A848NUI8"/>
<evidence type="ECO:0000259" key="5">
    <source>
        <dbReference type="PROSITE" id="PS50850"/>
    </source>
</evidence>
<protein>
    <submittedName>
        <fullName evidence="6">MFS transporter</fullName>
    </submittedName>
</protein>
<evidence type="ECO:0000256" key="2">
    <source>
        <dbReference type="ARBA" id="ARBA00022989"/>
    </source>
</evidence>
<evidence type="ECO:0000256" key="3">
    <source>
        <dbReference type="ARBA" id="ARBA00023136"/>
    </source>
</evidence>
<dbReference type="GO" id="GO:0022857">
    <property type="term" value="F:transmembrane transporter activity"/>
    <property type="evidence" value="ECO:0007669"/>
    <property type="project" value="InterPro"/>
</dbReference>
<accession>A0A848NUI8</accession>
<feature type="transmembrane region" description="Helical" evidence="4">
    <location>
        <begin position="29"/>
        <end position="49"/>
    </location>
</feature>
<feature type="transmembrane region" description="Helical" evidence="4">
    <location>
        <begin position="78"/>
        <end position="101"/>
    </location>
</feature>
<dbReference type="PANTHER" id="PTHR43129:SF1">
    <property type="entry name" value="FOSMIDOMYCIN RESISTANCE PROTEIN"/>
    <property type="match status" value="1"/>
</dbReference>
<keyword evidence="2 4" id="KW-1133">Transmembrane helix</keyword>
<feature type="transmembrane region" description="Helical" evidence="4">
    <location>
        <begin position="56"/>
        <end position="72"/>
    </location>
</feature>
<dbReference type="PROSITE" id="PS50850">
    <property type="entry name" value="MFS"/>
    <property type="match status" value="1"/>
</dbReference>
<dbReference type="InterPro" id="IPR036259">
    <property type="entry name" value="MFS_trans_sf"/>
</dbReference>
<dbReference type="Pfam" id="PF07690">
    <property type="entry name" value="MFS_1"/>
    <property type="match status" value="1"/>
</dbReference>
<feature type="non-terminal residue" evidence="6">
    <location>
        <position position="1"/>
    </location>
</feature>
<feature type="transmembrane region" description="Helical" evidence="4">
    <location>
        <begin position="143"/>
        <end position="161"/>
    </location>
</feature>
<proteinExistence type="predicted"/>
<evidence type="ECO:0000313" key="6">
    <source>
        <dbReference type="EMBL" id="NMU93185.1"/>
    </source>
</evidence>
<keyword evidence="3 4" id="KW-0472">Membrane</keyword>
<dbReference type="GO" id="GO:0005886">
    <property type="term" value="C:plasma membrane"/>
    <property type="evidence" value="ECO:0007669"/>
    <property type="project" value="TreeGrafter"/>
</dbReference>
<comment type="caution">
    <text evidence="6">The sequence shown here is derived from an EMBL/GenBank/DDBJ whole genome shotgun (WGS) entry which is preliminary data.</text>
</comment>
<evidence type="ECO:0000256" key="1">
    <source>
        <dbReference type="ARBA" id="ARBA00022692"/>
    </source>
</evidence>
<dbReference type="SUPFAM" id="SSF103473">
    <property type="entry name" value="MFS general substrate transporter"/>
    <property type="match status" value="1"/>
</dbReference>
<sequence>RYVCLASLNSYFAVCLIDECGLSVREAQLYLFLFLAAVAVGTVVGGPVGDRIGRKIVIWVSILGVAPFTLLLPHANLFWTGVLVVIIGVVLASAFSAIVVYAQELVPGKVGMIAGLFFGFAFGMGGLGAAALGKLADATSIGYVYQVCAYLPLLGVVAVLLPDVARKRA</sequence>
<dbReference type="Gene3D" id="1.20.1250.20">
    <property type="entry name" value="MFS general substrate transporter like domains"/>
    <property type="match status" value="1"/>
</dbReference>
<feature type="domain" description="Major facilitator superfamily (MFS) profile" evidence="5">
    <location>
        <begin position="1"/>
        <end position="169"/>
    </location>
</feature>